<proteinExistence type="predicted"/>
<dbReference type="Proteomes" id="UP000284403">
    <property type="component" value="Unassembled WGS sequence"/>
</dbReference>
<reference evidence="1 2" key="1">
    <citation type="journal article" date="2018" name="BMC Genomics">
        <title>Genomic comparison of Trypanosoma conorhini and Trypanosoma rangeli to Trypanosoma cruzi strains of high and low virulence.</title>
        <authorList>
            <person name="Bradwell K.R."/>
            <person name="Koparde V.N."/>
            <person name="Matveyev A.V."/>
            <person name="Serrano M.G."/>
            <person name="Alves J.M."/>
            <person name="Parikh H."/>
            <person name="Huang B."/>
            <person name="Lee V."/>
            <person name="Espinosa-Alvarez O."/>
            <person name="Ortiz P.A."/>
            <person name="Costa-Martins A.G."/>
            <person name="Teixeira M.M."/>
            <person name="Buck G.A."/>
        </authorList>
    </citation>
    <scope>NUCLEOTIDE SEQUENCE [LARGE SCALE GENOMIC DNA]</scope>
    <source>
        <strain evidence="1 2">025E</strain>
    </source>
</reference>
<gene>
    <name evidence="1" type="ORF">Tco025E_01564</name>
</gene>
<name>A0A422Q885_9TRYP</name>
<comment type="caution">
    <text evidence="1">The sequence shown here is derived from an EMBL/GenBank/DDBJ whole genome shotgun (WGS) entry which is preliminary data.</text>
</comment>
<dbReference type="EMBL" id="MKKU01000054">
    <property type="protein sequence ID" value="RNF26164.1"/>
    <property type="molecule type" value="Genomic_DNA"/>
</dbReference>
<dbReference type="AlphaFoldDB" id="A0A422Q885"/>
<accession>A0A422Q885</accession>
<dbReference type="GeneID" id="40315175"/>
<evidence type="ECO:0000313" key="1">
    <source>
        <dbReference type="EMBL" id="RNF26164.1"/>
    </source>
</evidence>
<keyword evidence="2" id="KW-1185">Reference proteome</keyword>
<dbReference type="RefSeq" id="XP_029231370.1">
    <property type="nucleotide sequence ID" value="XM_029368502.1"/>
</dbReference>
<dbReference type="OrthoDB" id="241067at2759"/>
<sequence length="152" mass="15842">MRLTAQEAIAYLRPFVRDDGGPRFYVVPEPTAAAADAQALSFMERCWNSAVEHAADATASASSGVVSSSGLANEHSDTAAAGTLPVEAPQLPPVNFPENASVVFYDAPSFASPITPSAIPSDAGYFFSAAVVPAEQNTDGRRGRNGIAWVVL</sequence>
<organism evidence="1 2">
    <name type="scientific">Trypanosoma conorhini</name>
    <dbReference type="NCBI Taxonomy" id="83891"/>
    <lineage>
        <taxon>Eukaryota</taxon>
        <taxon>Discoba</taxon>
        <taxon>Euglenozoa</taxon>
        <taxon>Kinetoplastea</taxon>
        <taxon>Metakinetoplastina</taxon>
        <taxon>Trypanosomatida</taxon>
        <taxon>Trypanosomatidae</taxon>
        <taxon>Trypanosoma</taxon>
    </lineage>
</organism>
<evidence type="ECO:0000313" key="2">
    <source>
        <dbReference type="Proteomes" id="UP000284403"/>
    </source>
</evidence>
<protein>
    <submittedName>
        <fullName evidence="1">Uncharacterized protein</fullName>
    </submittedName>
</protein>